<sequence>FALCFVYFHCSYFALRHRLLFPLRGGKSVLQFSSTNSTSPFVLTSDSTFLFSRKKSFRGCHTFLFFTIAGCACFYSIAFIVPFRNCSPNLPKWTKMSVPFRGR</sequence>
<dbReference type="EMBL" id="EAAA01002124">
    <property type="status" value="NOT_ANNOTATED_CDS"/>
    <property type="molecule type" value="Genomic_DNA"/>
</dbReference>
<evidence type="ECO:0000313" key="2">
    <source>
        <dbReference type="Ensembl" id="ENSCINP00000036451.1"/>
    </source>
</evidence>
<reference evidence="2" key="4">
    <citation type="submission" date="2025-09" db="UniProtKB">
        <authorList>
            <consortium name="Ensembl"/>
        </authorList>
    </citation>
    <scope>IDENTIFICATION</scope>
</reference>
<name>H2Y3G6_CIOIN</name>
<evidence type="ECO:0000256" key="1">
    <source>
        <dbReference type="SAM" id="Phobius"/>
    </source>
</evidence>
<protein>
    <submittedName>
        <fullName evidence="2">Uncharacterized protein</fullName>
    </submittedName>
</protein>
<keyword evidence="1" id="KW-1133">Transmembrane helix</keyword>
<keyword evidence="1" id="KW-0812">Transmembrane</keyword>
<organism evidence="2 3">
    <name type="scientific">Ciona intestinalis</name>
    <name type="common">Transparent sea squirt</name>
    <name type="synonym">Ascidia intestinalis</name>
    <dbReference type="NCBI Taxonomy" id="7719"/>
    <lineage>
        <taxon>Eukaryota</taxon>
        <taxon>Metazoa</taxon>
        <taxon>Chordata</taxon>
        <taxon>Tunicata</taxon>
        <taxon>Ascidiacea</taxon>
        <taxon>Phlebobranchia</taxon>
        <taxon>Cionidae</taxon>
        <taxon>Ciona</taxon>
    </lineage>
</organism>
<dbReference type="Ensembl" id="ENSCINT00000030699.1">
    <property type="protein sequence ID" value="ENSCINP00000036451.1"/>
    <property type="gene ID" value="ENSCING00000019885.1"/>
</dbReference>
<reference evidence="3" key="1">
    <citation type="journal article" date="2002" name="Science">
        <title>The draft genome of Ciona intestinalis: insights into chordate and vertebrate origins.</title>
        <authorList>
            <person name="Dehal P."/>
            <person name="Satou Y."/>
            <person name="Campbell R.K."/>
            <person name="Chapman J."/>
            <person name="Degnan B."/>
            <person name="De Tomaso A."/>
            <person name="Davidson B."/>
            <person name="Di Gregorio A."/>
            <person name="Gelpke M."/>
            <person name="Goodstein D.M."/>
            <person name="Harafuji N."/>
            <person name="Hastings K.E."/>
            <person name="Ho I."/>
            <person name="Hotta K."/>
            <person name="Huang W."/>
            <person name="Kawashima T."/>
            <person name="Lemaire P."/>
            <person name="Martinez D."/>
            <person name="Meinertzhagen I.A."/>
            <person name="Necula S."/>
            <person name="Nonaka M."/>
            <person name="Putnam N."/>
            <person name="Rash S."/>
            <person name="Saiga H."/>
            <person name="Satake M."/>
            <person name="Terry A."/>
            <person name="Yamada L."/>
            <person name="Wang H.G."/>
            <person name="Awazu S."/>
            <person name="Azumi K."/>
            <person name="Boore J."/>
            <person name="Branno M."/>
            <person name="Chin-Bow S."/>
            <person name="DeSantis R."/>
            <person name="Doyle S."/>
            <person name="Francino P."/>
            <person name="Keys D.N."/>
            <person name="Haga S."/>
            <person name="Hayashi H."/>
            <person name="Hino K."/>
            <person name="Imai K.S."/>
            <person name="Inaba K."/>
            <person name="Kano S."/>
            <person name="Kobayashi K."/>
            <person name="Kobayashi M."/>
            <person name="Lee B.I."/>
            <person name="Makabe K.W."/>
            <person name="Manohar C."/>
            <person name="Matassi G."/>
            <person name="Medina M."/>
            <person name="Mochizuki Y."/>
            <person name="Mount S."/>
            <person name="Morishita T."/>
            <person name="Miura S."/>
            <person name="Nakayama A."/>
            <person name="Nishizaka S."/>
            <person name="Nomoto H."/>
            <person name="Ohta F."/>
            <person name="Oishi K."/>
            <person name="Rigoutsos I."/>
            <person name="Sano M."/>
            <person name="Sasaki A."/>
            <person name="Sasakura Y."/>
            <person name="Shoguchi E."/>
            <person name="Shin-i T."/>
            <person name="Spagnuolo A."/>
            <person name="Stainier D."/>
            <person name="Suzuki M.M."/>
            <person name="Tassy O."/>
            <person name="Takatori N."/>
            <person name="Tokuoka M."/>
            <person name="Yagi K."/>
            <person name="Yoshizaki F."/>
            <person name="Wada S."/>
            <person name="Zhang C."/>
            <person name="Hyatt P.D."/>
            <person name="Larimer F."/>
            <person name="Detter C."/>
            <person name="Doggett N."/>
            <person name="Glavina T."/>
            <person name="Hawkins T."/>
            <person name="Richardson P."/>
            <person name="Lucas S."/>
            <person name="Kohara Y."/>
            <person name="Levine M."/>
            <person name="Satoh N."/>
            <person name="Rokhsar D.S."/>
        </authorList>
    </citation>
    <scope>NUCLEOTIDE SEQUENCE [LARGE SCALE GENOMIC DNA]</scope>
</reference>
<reference evidence="2" key="3">
    <citation type="submission" date="2025-08" db="UniProtKB">
        <authorList>
            <consortium name="Ensembl"/>
        </authorList>
    </citation>
    <scope>IDENTIFICATION</scope>
</reference>
<reference evidence="2" key="2">
    <citation type="journal article" date="2008" name="Genome Biol.">
        <title>Improved genome assembly and evidence-based global gene model set for the chordate Ciona intestinalis: new insight into intron and operon populations.</title>
        <authorList>
            <person name="Satou Y."/>
            <person name="Mineta K."/>
            <person name="Ogasawara M."/>
            <person name="Sasakura Y."/>
            <person name="Shoguchi E."/>
            <person name="Ueno K."/>
            <person name="Yamada L."/>
            <person name="Matsumoto J."/>
            <person name="Wasserscheid J."/>
            <person name="Dewar K."/>
            <person name="Wiley G.B."/>
            <person name="Macmil S.L."/>
            <person name="Roe B.A."/>
            <person name="Zeller R.W."/>
            <person name="Hastings K.E."/>
            <person name="Lemaire P."/>
            <person name="Lindquist E."/>
            <person name="Endo T."/>
            <person name="Hotta K."/>
            <person name="Inaba K."/>
        </authorList>
    </citation>
    <scope>NUCLEOTIDE SEQUENCE [LARGE SCALE GENOMIC DNA]</scope>
    <source>
        <strain evidence="2">wild type</strain>
    </source>
</reference>
<keyword evidence="3" id="KW-1185">Reference proteome</keyword>
<accession>H2Y3G6</accession>
<keyword evidence="1" id="KW-0472">Membrane</keyword>
<proteinExistence type="predicted"/>
<feature type="transmembrane region" description="Helical" evidence="1">
    <location>
        <begin position="63"/>
        <end position="83"/>
    </location>
</feature>
<dbReference type="Proteomes" id="UP000008144">
    <property type="component" value="Chromosome 5"/>
</dbReference>
<dbReference type="HOGENOM" id="CLU_2269745_0_0_1"/>
<dbReference type="InParanoid" id="H2Y3G6"/>
<dbReference type="AlphaFoldDB" id="H2Y3G6"/>
<evidence type="ECO:0000313" key="3">
    <source>
        <dbReference type="Proteomes" id="UP000008144"/>
    </source>
</evidence>